<reference evidence="2 3" key="1">
    <citation type="submission" date="2019-12" db="EMBL/GenBank/DDBJ databases">
        <title>Devosia maris sp. nov., isolated from the deep seawater.</title>
        <authorList>
            <person name="Liu Y."/>
        </authorList>
    </citation>
    <scope>NUCLEOTIDE SEQUENCE [LARGE SCALE GENOMIC DNA]</scope>
    <source>
        <strain evidence="2 3">L53-10-65</strain>
    </source>
</reference>
<dbReference type="GO" id="GO:0005524">
    <property type="term" value="F:ATP binding"/>
    <property type="evidence" value="ECO:0007669"/>
    <property type="project" value="InterPro"/>
</dbReference>
<evidence type="ECO:0000259" key="1">
    <source>
        <dbReference type="Pfam" id="PF07475"/>
    </source>
</evidence>
<dbReference type="GO" id="GO:0000155">
    <property type="term" value="F:phosphorelay sensor kinase activity"/>
    <property type="evidence" value="ECO:0007669"/>
    <property type="project" value="InterPro"/>
</dbReference>
<evidence type="ECO:0000313" key="3">
    <source>
        <dbReference type="Proteomes" id="UP000438106"/>
    </source>
</evidence>
<dbReference type="Proteomes" id="UP000438106">
    <property type="component" value="Unassembled WGS sequence"/>
</dbReference>
<protein>
    <recommendedName>
        <fullName evidence="1">HPr kinase/phosphorylase C-terminal domain-containing protein</fullName>
    </recommendedName>
</protein>
<evidence type="ECO:0000313" key="2">
    <source>
        <dbReference type="EMBL" id="MVT00192.1"/>
    </source>
</evidence>
<dbReference type="RefSeq" id="WP_157290996.1">
    <property type="nucleotide sequence ID" value="NZ_WQRF01000004.1"/>
</dbReference>
<dbReference type="InterPro" id="IPR027417">
    <property type="entry name" value="P-loop_NTPase"/>
</dbReference>
<feature type="domain" description="HPr kinase/phosphorylase C-terminal" evidence="1">
    <location>
        <begin position="4"/>
        <end position="151"/>
    </location>
</feature>
<accession>A0A7X3K4A8</accession>
<dbReference type="GO" id="GO:0006109">
    <property type="term" value="P:regulation of carbohydrate metabolic process"/>
    <property type="evidence" value="ECO:0007669"/>
    <property type="project" value="InterPro"/>
</dbReference>
<keyword evidence="3" id="KW-1185">Reference proteome</keyword>
<dbReference type="AlphaFoldDB" id="A0A7X3K4A8"/>
<name>A0A7X3K4A8_9HYPH</name>
<dbReference type="Gene3D" id="3.40.50.300">
    <property type="entry name" value="P-loop containing nucleotide triphosphate hydrolases"/>
    <property type="match status" value="1"/>
</dbReference>
<dbReference type="InterPro" id="IPR011104">
    <property type="entry name" value="Hpr_kin/Pase_C"/>
</dbReference>
<gene>
    <name evidence="2" type="ORF">GO014_14275</name>
</gene>
<dbReference type="Pfam" id="PF07475">
    <property type="entry name" value="Hpr_kinase_C"/>
    <property type="match status" value="1"/>
</dbReference>
<sequence>MNKPVNVHGTGLVLGELGVLLRGPSGAGKSVLSMALLDRWEGRGQPAFLVADDRVDIADEGSRLVMLAPPQLAGLIELRGRGIVSRPHREWAQLHLVVDLVPELTRMVEEEDLQTEMFGHTLPRAPVPQASVVGLGHQILLVAEAAAQAVQQASP</sequence>
<organism evidence="2 3">
    <name type="scientific">Devosia marina</name>
    <dbReference type="NCBI Taxonomy" id="2683198"/>
    <lineage>
        <taxon>Bacteria</taxon>
        <taxon>Pseudomonadati</taxon>
        <taxon>Pseudomonadota</taxon>
        <taxon>Alphaproteobacteria</taxon>
        <taxon>Hyphomicrobiales</taxon>
        <taxon>Devosiaceae</taxon>
        <taxon>Devosia</taxon>
    </lineage>
</organism>
<dbReference type="SUPFAM" id="SSF53795">
    <property type="entry name" value="PEP carboxykinase-like"/>
    <property type="match status" value="1"/>
</dbReference>
<proteinExistence type="predicted"/>
<comment type="caution">
    <text evidence="2">The sequence shown here is derived from an EMBL/GenBank/DDBJ whole genome shotgun (WGS) entry which is preliminary data.</text>
</comment>
<dbReference type="EMBL" id="WQRF01000004">
    <property type="protein sequence ID" value="MVT00192.1"/>
    <property type="molecule type" value="Genomic_DNA"/>
</dbReference>